<reference evidence="1" key="2">
    <citation type="submission" date="2020-09" db="EMBL/GenBank/DDBJ databases">
        <authorList>
            <person name="Kikuchi T."/>
        </authorList>
    </citation>
    <scope>NUCLEOTIDE SEQUENCE</scope>
    <source>
        <strain evidence="1">Ka4C1</strain>
    </source>
</reference>
<accession>A0A1I7RMT3</accession>
<sequence length="66" mass="8033">MMNAYVEAEKEREKKMEQRIFEILENLQESRRTTTRSSRSSIFSVVVILGPAWRKKTRWREAFRKL</sequence>
<reference evidence="4" key="1">
    <citation type="submission" date="2016-11" db="UniProtKB">
        <authorList>
            <consortium name="WormBaseParasite"/>
        </authorList>
    </citation>
    <scope>IDENTIFICATION</scope>
</reference>
<protein>
    <submittedName>
        <fullName evidence="1">(pine wood nematode) hypothetical protein</fullName>
    </submittedName>
</protein>
<gene>
    <name evidence="1" type="ORF">BXYJ_LOCUS12782</name>
</gene>
<evidence type="ECO:0000313" key="2">
    <source>
        <dbReference type="Proteomes" id="UP000095284"/>
    </source>
</evidence>
<evidence type="ECO:0000313" key="3">
    <source>
        <dbReference type="Proteomes" id="UP000659654"/>
    </source>
</evidence>
<name>A0A1I7RMT3_BURXY</name>
<dbReference type="AlphaFoldDB" id="A0A1I7RMT3"/>
<dbReference type="EMBL" id="CAJFDI010000005">
    <property type="protein sequence ID" value="CAD5232691.1"/>
    <property type="molecule type" value="Genomic_DNA"/>
</dbReference>
<dbReference type="WBParaSite" id="BXY_0201900.1">
    <property type="protein sequence ID" value="BXY_0201900.1"/>
    <property type="gene ID" value="BXY_0201900"/>
</dbReference>
<dbReference type="Proteomes" id="UP000095284">
    <property type="component" value="Unplaced"/>
</dbReference>
<dbReference type="Proteomes" id="UP000582659">
    <property type="component" value="Unassembled WGS sequence"/>
</dbReference>
<proteinExistence type="predicted"/>
<organism evidence="2 4">
    <name type="scientific">Bursaphelenchus xylophilus</name>
    <name type="common">Pinewood nematode worm</name>
    <name type="synonym">Aphelenchoides xylophilus</name>
    <dbReference type="NCBI Taxonomy" id="6326"/>
    <lineage>
        <taxon>Eukaryota</taxon>
        <taxon>Metazoa</taxon>
        <taxon>Ecdysozoa</taxon>
        <taxon>Nematoda</taxon>
        <taxon>Chromadorea</taxon>
        <taxon>Rhabditida</taxon>
        <taxon>Tylenchina</taxon>
        <taxon>Tylenchomorpha</taxon>
        <taxon>Aphelenchoidea</taxon>
        <taxon>Aphelenchoididae</taxon>
        <taxon>Bursaphelenchus</taxon>
    </lineage>
</organism>
<evidence type="ECO:0000313" key="4">
    <source>
        <dbReference type="WBParaSite" id="BXY_0201900.1"/>
    </source>
</evidence>
<dbReference type="Proteomes" id="UP000659654">
    <property type="component" value="Unassembled WGS sequence"/>
</dbReference>
<keyword evidence="3" id="KW-1185">Reference proteome</keyword>
<dbReference type="EMBL" id="CAJFCV020000005">
    <property type="protein sequence ID" value="CAG9125494.1"/>
    <property type="molecule type" value="Genomic_DNA"/>
</dbReference>
<evidence type="ECO:0000313" key="1">
    <source>
        <dbReference type="EMBL" id="CAD5232691.1"/>
    </source>
</evidence>